<accession>G7VEY1</accession>
<dbReference type="AlphaFoldDB" id="G7VEY1"/>
<evidence type="ECO:0000313" key="1">
    <source>
        <dbReference type="EMBL" id="AET34146.1"/>
    </source>
</evidence>
<dbReference type="HOGENOM" id="CLU_1954748_0_0_2"/>
<sequence>MEEWPLLLGPLYKRLVEAAGGVEALRRVVKERPWVLRTYLKPLAAFVQGPFAPALRRFVESGAFSTAPLVKFAAVGPGGEVDILLRCGPAAVLTQPQNFYQVYNRQCTAFAKIAPLKAPRVGGLGALP</sequence>
<evidence type="ECO:0000313" key="2">
    <source>
        <dbReference type="Proteomes" id="UP000005867"/>
    </source>
</evidence>
<keyword evidence="2" id="KW-1185">Reference proteome</keyword>
<dbReference type="KEGG" id="pyr:P186_2769"/>
<dbReference type="Proteomes" id="UP000005867">
    <property type="component" value="Chromosome"/>
</dbReference>
<gene>
    <name evidence="1" type="ORF">P186_2769</name>
</gene>
<organism evidence="1 2">
    <name type="scientific">Pyrobaculum ferrireducens</name>
    <dbReference type="NCBI Taxonomy" id="1104324"/>
    <lineage>
        <taxon>Archaea</taxon>
        <taxon>Thermoproteota</taxon>
        <taxon>Thermoprotei</taxon>
        <taxon>Thermoproteales</taxon>
        <taxon>Thermoproteaceae</taxon>
        <taxon>Pyrobaculum</taxon>
    </lineage>
</organism>
<name>G7VEY1_9CREN</name>
<dbReference type="EMBL" id="CP003098">
    <property type="protein sequence ID" value="AET34146.1"/>
    <property type="molecule type" value="Genomic_DNA"/>
</dbReference>
<reference evidence="1 2" key="1">
    <citation type="journal article" date="2012" name="J. Bacteriol.">
        <title>Complete genome sequence of strain 1860, a crenarchaeon of the genus pyrobaculum able to grow with various electron acceptors.</title>
        <authorList>
            <person name="Mardanov A.V."/>
            <person name="Gumerov V.M."/>
            <person name="Slobodkina G.B."/>
            <person name="Beletsky A.V."/>
            <person name="Bonch-Osmolovskaya E.A."/>
            <person name="Ravin N.V."/>
            <person name="Skryabin K.G."/>
        </authorList>
    </citation>
    <scope>NUCLEOTIDE SEQUENCE [LARGE SCALE GENOMIC DNA]</scope>
    <source>
        <strain evidence="1 2">1860</strain>
    </source>
</reference>
<proteinExistence type="predicted"/>
<protein>
    <submittedName>
        <fullName evidence="1">Uncharacterized protein</fullName>
    </submittedName>
</protein>
<dbReference type="BioCyc" id="PSP1104324:GJSN-2707-MONOMER"/>